<name>A0A1X7A7G9_9RHOB</name>
<dbReference type="Proteomes" id="UP000193061">
    <property type="component" value="Unassembled WGS sequence"/>
</dbReference>
<organism evidence="2 3">
    <name type="scientific">Roseovarius albus</name>
    <dbReference type="NCBI Taxonomy" id="1247867"/>
    <lineage>
        <taxon>Bacteria</taxon>
        <taxon>Pseudomonadati</taxon>
        <taxon>Pseudomonadota</taxon>
        <taxon>Alphaproteobacteria</taxon>
        <taxon>Rhodobacterales</taxon>
        <taxon>Roseobacteraceae</taxon>
        <taxon>Roseovarius</taxon>
    </lineage>
</organism>
<feature type="region of interest" description="Disordered" evidence="1">
    <location>
        <begin position="502"/>
        <end position="539"/>
    </location>
</feature>
<reference evidence="2 3" key="1">
    <citation type="submission" date="2017-03" db="EMBL/GenBank/DDBJ databases">
        <authorList>
            <person name="Afonso C.L."/>
            <person name="Miller P.J."/>
            <person name="Scott M.A."/>
            <person name="Spackman E."/>
            <person name="Goraichik I."/>
            <person name="Dimitrov K.M."/>
            <person name="Suarez D.L."/>
            <person name="Swayne D.E."/>
        </authorList>
    </citation>
    <scope>NUCLEOTIDE SEQUENCE [LARGE SCALE GENOMIC DNA]</scope>
    <source>
        <strain evidence="2 3">CECT 7450</strain>
    </source>
</reference>
<feature type="compositionally biased region" description="Polar residues" evidence="1">
    <location>
        <begin position="502"/>
        <end position="512"/>
    </location>
</feature>
<feature type="compositionally biased region" description="Basic and acidic residues" evidence="1">
    <location>
        <begin position="99"/>
        <end position="108"/>
    </location>
</feature>
<sequence length="539" mass="58118">MSVTHVLGFAVVAGIVVAGVDYHQQSQTAGLALGELSPGAYIATYQQRFNGAQEEKRLKAEQEERKARWLAGGRPFLPEAPEGWTRSALSEGDNSAVLPRKDQSKSDKASGSMFAKMEARKEADRIKDLDNRSWVYKRGNEAVYIEVRTRQESNGNSLTGLIADTINGMSAGNSLVGYAVVGGVGFTEQVNWEGEREHHYRVLEGIIGFGQEVELRVHANASRITTREILEAIDYDGLNSMLGYPVKTVGNDVTLPEGTSETELAESMASLRGEFLNLKAQEAQYRMANIDGGALIVNTYLQGYTGMDGAIDLTGGQKVSMKTLINFGYRKGLYALMEGRSPQEASDEIEAMIHHAVAQTLDETSVSDADEPEAPQMSPELAKELGLYQENASENSQIDYGNIETSGFTQAEIAYAKDNEDIAKFYEDAGDQTAARVMEYRRGLPPGDCVVNLSDSRVACLENAKAVREARNVDTSESGSSGGLGKLWGAVSSAFAGDDSAETNQTAAASKSVSEKPKRIQMSGGSSCLNGSAGKFCKN</sequence>
<feature type="region of interest" description="Disordered" evidence="1">
    <location>
        <begin position="78"/>
        <end position="115"/>
    </location>
</feature>
<dbReference type="AlphaFoldDB" id="A0A1X7A7G9"/>
<evidence type="ECO:0000313" key="2">
    <source>
        <dbReference type="EMBL" id="SLN72150.1"/>
    </source>
</evidence>
<keyword evidence="3" id="KW-1185">Reference proteome</keyword>
<proteinExistence type="predicted"/>
<evidence type="ECO:0000256" key="1">
    <source>
        <dbReference type="SAM" id="MobiDB-lite"/>
    </source>
</evidence>
<evidence type="ECO:0000313" key="3">
    <source>
        <dbReference type="Proteomes" id="UP000193061"/>
    </source>
</evidence>
<accession>A0A1X7A7G9</accession>
<gene>
    <name evidence="2" type="ORF">ROA7450_03996</name>
</gene>
<dbReference type="EMBL" id="FWFX01000019">
    <property type="protein sequence ID" value="SLN72150.1"/>
    <property type="molecule type" value="Genomic_DNA"/>
</dbReference>
<protein>
    <submittedName>
        <fullName evidence="2">Uncharacterized protein</fullName>
    </submittedName>
</protein>